<reference evidence="1 2" key="1">
    <citation type="submission" date="2018-05" db="EMBL/GenBank/DDBJ databases">
        <title>Genomic Encyclopedia of Type Strains, Phase IV (KMG-IV): sequencing the most valuable type-strain genomes for metagenomic binning, comparative biology and taxonomic classification.</title>
        <authorList>
            <person name="Goeker M."/>
        </authorList>
    </citation>
    <scope>NUCLEOTIDE SEQUENCE [LARGE SCALE GENOMIC DNA]</scope>
    <source>
        <strain evidence="1 2">DSM 18773</strain>
    </source>
</reference>
<name>A0A316D5I3_9BACL</name>
<gene>
    <name evidence="1" type="ORF">C7459_11469</name>
</gene>
<evidence type="ECO:0000313" key="2">
    <source>
        <dbReference type="Proteomes" id="UP000245634"/>
    </source>
</evidence>
<protein>
    <submittedName>
        <fullName evidence="1">Uncharacterized protein</fullName>
    </submittedName>
</protein>
<accession>A0A316D5I3</accession>
<dbReference type="Proteomes" id="UP000245634">
    <property type="component" value="Unassembled WGS sequence"/>
</dbReference>
<keyword evidence="2" id="KW-1185">Reference proteome</keyword>
<sequence length="59" mass="7057">MGNTKNQWFDDPKIEAIYRDCVVAELLQIIHRGKLRLITEMEEVNIFLAFEDQNQRLLH</sequence>
<proteinExistence type="predicted"/>
<evidence type="ECO:0000313" key="1">
    <source>
        <dbReference type="EMBL" id="PWK09003.1"/>
    </source>
</evidence>
<dbReference type="EMBL" id="QGGL01000014">
    <property type="protein sequence ID" value="PWK09003.1"/>
    <property type="molecule type" value="Genomic_DNA"/>
</dbReference>
<comment type="caution">
    <text evidence="1">The sequence shown here is derived from an EMBL/GenBank/DDBJ whole genome shotgun (WGS) entry which is preliminary data.</text>
</comment>
<dbReference type="AlphaFoldDB" id="A0A316D5I3"/>
<organism evidence="1 2">
    <name type="scientific">Tumebacillus permanentifrigoris</name>
    <dbReference type="NCBI Taxonomy" id="378543"/>
    <lineage>
        <taxon>Bacteria</taxon>
        <taxon>Bacillati</taxon>
        <taxon>Bacillota</taxon>
        <taxon>Bacilli</taxon>
        <taxon>Bacillales</taxon>
        <taxon>Alicyclobacillaceae</taxon>
        <taxon>Tumebacillus</taxon>
    </lineage>
</organism>